<evidence type="ECO:0000313" key="2">
    <source>
        <dbReference type="EMBL" id="GFY07243.1"/>
    </source>
</evidence>
<reference evidence="2" key="1">
    <citation type="submission" date="2020-08" db="EMBL/GenBank/DDBJ databases">
        <title>Multicomponent nature underlies the extraordinary mechanical properties of spider dragline silk.</title>
        <authorList>
            <person name="Kono N."/>
            <person name="Nakamura H."/>
            <person name="Mori M."/>
            <person name="Yoshida Y."/>
            <person name="Ohtoshi R."/>
            <person name="Malay A.D."/>
            <person name="Moran D.A.P."/>
            <person name="Tomita M."/>
            <person name="Numata K."/>
            <person name="Arakawa K."/>
        </authorList>
    </citation>
    <scope>NUCLEOTIDE SEQUENCE</scope>
</reference>
<proteinExistence type="predicted"/>
<evidence type="ECO:0000256" key="1">
    <source>
        <dbReference type="SAM" id="MobiDB-lite"/>
    </source>
</evidence>
<name>A0A8X6S9E1_TRICX</name>
<evidence type="ECO:0000313" key="3">
    <source>
        <dbReference type="Proteomes" id="UP000887159"/>
    </source>
</evidence>
<feature type="region of interest" description="Disordered" evidence="1">
    <location>
        <begin position="56"/>
        <end position="102"/>
    </location>
</feature>
<dbReference type="AlphaFoldDB" id="A0A8X6S9E1"/>
<comment type="caution">
    <text evidence="2">The sequence shown here is derived from an EMBL/GenBank/DDBJ whole genome shotgun (WGS) entry which is preliminary data.</text>
</comment>
<gene>
    <name evidence="2" type="ORF">TNCV_1585981</name>
</gene>
<accession>A0A8X6S9E1</accession>
<protein>
    <submittedName>
        <fullName evidence="2">Uncharacterized protein</fullName>
    </submittedName>
</protein>
<dbReference type="EMBL" id="BMAU01021271">
    <property type="protein sequence ID" value="GFY07243.1"/>
    <property type="molecule type" value="Genomic_DNA"/>
</dbReference>
<sequence>MYCSSEKWVNIKHFDAAVTPKVPVDAAIVRIPDANGSPVVHAGRVINEQDETILDASPSIIPNDPVPASPLTVPDDPEPEEGDIGDPSPDKRTIKTRFGRVV</sequence>
<organism evidence="2 3">
    <name type="scientific">Trichonephila clavipes</name>
    <name type="common">Golden silk orbweaver</name>
    <name type="synonym">Nephila clavipes</name>
    <dbReference type="NCBI Taxonomy" id="2585209"/>
    <lineage>
        <taxon>Eukaryota</taxon>
        <taxon>Metazoa</taxon>
        <taxon>Ecdysozoa</taxon>
        <taxon>Arthropoda</taxon>
        <taxon>Chelicerata</taxon>
        <taxon>Arachnida</taxon>
        <taxon>Araneae</taxon>
        <taxon>Araneomorphae</taxon>
        <taxon>Entelegynae</taxon>
        <taxon>Araneoidea</taxon>
        <taxon>Nephilidae</taxon>
        <taxon>Trichonephila</taxon>
    </lineage>
</organism>
<dbReference type="Proteomes" id="UP000887159">
    <property type="component" value="Unassembled WGS sequence"/>
</dbReference>
<feature type="compositionally biased region" description="Acidic residues" evidence="1">
    <location>
        <begin position="75"/>
        <end position="84"/>
    </location>
</feature>
<keyword evidence="3" id="KW-1185">Reference proteome</keyword>